<dbReference type="PANTHER" id="PTHR47267:SF4">
    <property type="entry name" value="PYRIDOXAL PHOSPHATE PHOSPHATASE YIGL"/>
    <property type="match status" value="1"/>
</dbReference>
<sequence>MAGQNQQTGFTPERFDIRKPPLKNILKIFVTCGDPAILEQYAHLGRQRFADDVTLTSSGKHFLEFNAKQDSKGNALRLLANQLNVELKHTLAFGDSMNDLSMLKAAGCSLVTSNADPRLTKAMPGLKAIGHHADDAVARYLTSYLNSELVLEND</sequence>
<reference evidence="6 7" key="1">
    <citation type="submission" date="2015-01" db="EMBL/GenBank/DDBJ databases">
        <title>Vibrio sp. C1 JCM 19231 whole genome shotgun sequence.</title>
        <authorList>
            <person name="Sawabe T."/>
            <person name="Meirelles P."/>
            <person name="Feng G."/>
            <person name="Sayaka M."/>
            <person name="Hattori M."/>
            <person name="Ohkuma M."/>
        </authorList>
    </citation>
    <scope>NUCLEOTIDE SEQUENCE [LARGE SCALE GENOMIC DNA]</scope>
    <source>
        <strain evidence="7">JCM 19231</strain>
    </source>
</reference>
<accession>A0A0B8NS51</accession>
<evidence type="ECO:0000256" key="2">
    <source>
        <dbReference type="ARBA" id="ARBA00022723"/>
    </source>
</evidence>
<keyword evidence="2" id="KW-0479">Metal-binding</keyword>
<reference evidence="6 7" key="2">
    <citation type="submission" date="2015-01" db="EMBL/GenBank/DDBJ databases">
        <authorList>
            <consortium name="NBRP consortium"/>
            <person name="Sawabe T."/>
            <person name="Meirelles P."/>
            <person name="Feng G."/>
            <person name="Sayaka M."/>
            <person name="Hattori M."/>
            <person name="Ohkuma M."/>
        </authorList>
    </citation>
    <scope>NUCLEOTIDE SEQUENCE [LARGE SCALE GENOMIC DNA]</scope>
    <source>
        <strain evidence="7">JCM 19231</strain>
    </source>
</reference>
<organism evidence="6 7">
    <name type="scientific">Vibrio ishigakensis</name>
    <dbReference type="NCBI Taxonomy" id="1481914"/>
    <lineage>
        <taxon>Bacteria</taxon>
        <taxon>Pseudomonadati</taxon>
        <taxon>Pseudomonadota</taxon>
        <taxon>Gammaproteobacteria</taxon>
        <taxon>Vibrionales</taxon>
        <taxon>Vibrionaceae</taxon>
        <taxon>Vibrio</taxon>
    </lineage>
</organism>
<gene>
    <name evidence="6" type="ORF">JCM19231_1953</name>
</gene>
<dbReference type="EMBL" id="BBRZ01000010">
    <property type="protein sequence ID" value="GAM55137.1"/>
    <property type="molecule type" value="Genomic_DNA"/>
</dbReference>
<evidence type="ECO:0000256" key="5">
    <source>
        <dbReference type="ARBA" id="ARBA00034778"/>
    </source>
</evidence>
<evidence type="ECO:0000256" key="1">
    <source>
        <dbReference type="ARBA" id="ARBA00001946"/>
    </source>
</evidence>
<evidence type="ECO:0000313" key="6">
    <source>
        <dbReference type="EMBL" id="GAM55137.1"/>
    </source>
</evidence>
<dbReference type="SUPFAM" id="SSF56784">
    <property type="entry name" value="HAD-like"/>
    <property type="match status" value="1"/>
</dbReference>
<comment type="similarity">
    <text evidence="5">Belongs to the HAD-like hydrolase superfamily. Cof family.</text>
</comment>
<dbReference type="GO" id="GO:0016791">
    <property type="term" value="F:phosphatase activity"/>
    <property type="evidence" value="ECO:0007669"/>
    <property type="project" value="UniProtKB-ARBA"/>
</dbReference>
<dbReference type="Proteomes" id="UP000031671">
    <property type="component" value="Unassembled WGS sequence"/>
</dbReference>
<dbReference type="Gene3D" id="3.30.1240.10">
    <property type="match status" value="1"/>
</dbReference>
<dbReference type="InterPro" id="IPR036412">
    <property type="entry name" value="HAD-like_sf"/>
</dbReference>
<dbReference type="PANTHER" id="PTHR47267">
    <property type="match status" value="1"/>
</dbReference>
<name>A0A0B8NS51_9VIBR</name>
<dbReference type="NCBIfam" id="TIGR01484">
    <property type="entry name" value="HAD-SF-IIB"/>
    <property type="match status" value="1"/>
</dbReference>
<dbReference type="Pfam" id="PF08282">
    <property type="entry name" value="Hydrolase_3"/>
    <property type="match status" value="1"/>
</dbReference>
<comment type="caution">
    <text evidence="6">The sequence shown here is derived from an EMBL/GenBank/DDBJ whole genome shotgun (WGS) entry which is preliminary data.</text>
</comment>
<evidence type="ECO:0000256" key="4">
    <source>
        <dbReference type="ARBA" id="ARBA00022842"/>
    </source>
</evidence>
<dbReference type="InterPro" id="IPR023214">
    <property type="entry name" value="HAD_sf"/>
</dbReference>
<keyword evidence="7" id="KW-1185">Reference proteome</keyword>
<evidence type="ECO:0000256" key="3">
    <source>
        <dbReference type="ARBA" id="ARBA00022801"/>
    </source>
</evidence>
<dbReference type="GO" id="GO:0000287">
    <property type="term" value="F:magnesium ion binding"/>
    <property type="evidence" value="ECO:0007669"/>
    <property type="project" value="UniProtKB-ARBA"/>
</dbReference>
<proteinExistence type="inferred from homology"/>
<keyword evidence="4" id="KW-0460">Magnesium</keyword>
<dbReference type="AlphaFoldDB" id="A0A0B8NS51"/>
<keyword evidence="3 6" id="KW-0378">Hydrolase</keyword>
<dbReference type="Gene3D" id="3.40.50.1000">
    <property type="entry name" value="HAD superfamily/HAD-like"/>
    <property type="match status" value="1"/>
</dbReference>
<evidence type="ECO:0000313" key="7">
    <source>
        <dbReference type="Proteomes" id="UP000031671"/>
    </source>
</evidence>
<protein>
    <submittedName>
        <fullName evidence="6">Cofprotein, HD superfamily hydrolase</fullName>
    </submittedName>
</protein>
<dbReference type="InterPro" id="IPR006379">
    <property type="entry name" value="HAD-SF_hydro_IIB"/>
</dbReference>
<comment type="cofactor">
    <cofactor evidence="1">
        <name>Mg(2+)</name>
        <dbReference type="ChEBI" id="CHEBI:18420"/>
    </cofactor>
</comment>